<accession>A0A2P5DUL8</accession>
<gene>
    <name evidence="1" type="ORF">PanWU01x14_030020</name>
</gene>
<feature type="non-terminal residue" evidence="1">
    <location>
        <position position="1"/>
    </location>
</feature>
<name>A0A2P5DUL8_PARAD</name>
<dbReference type="Proteomes" id="UP000237105">
    <property type="component" value="Unassembled WGS sequence"/>
</dbReference>
<keyword evidence="2" id="KW-1185">Reference proteome</keyword>
<reference evidence="2" key="1">
    <citation type="submission" date="2016-06" db="EMBL/GenBank/DDBJ databases">
        <title>Parallel loss of symbiosis genes in relatives of nitrogen-fixing non-legume Parasponia.</title>
        <authorList>
            <person name="Van Velzen R."/>
            <person name="Holmer R."/>
            <person name="Bu F."/>
            <person name="Rutten L."/>
            <person name="Van Zeijl A."/>
            <person name="Liu W."/>
            <person name="Santuari L."/>
            <person name="Cao Q."/>
            <person name="Sharma T."/>
            <person name="Shen D."/>
            <person name="Roswanjaya Y."/>
            <person name="Wardhani T."/>
            <person name="Kalhor M.S."/>
            <person name="Jansen J."/>
            <person name="Van den Hoogen J."/>
            <person name="Gungor B."/>
            <person name="Hartog M."/>
            <person name="Hontelez J."/>
            <person name="Verver J."/>
            <person name="Yang W.-C."/>
            <person name="Schijlen E."/>
            <person name="Repin R."/>
            <person name="Schilthuizen M."/>
            <person name="Schranz E."/>
            <person name="Heidstra R."/>
            <person name="Miyata K."/>
            <person name="Fedorova E."/>
            <person name="Kohlen W."/>
            <person name="Bisseling T."/>
            <person name="Smit S."/>
            <person name="Geurts R."/>
        </authorList>
    </citation>
    <scope>NUCLEOTIDE SEQUENCE [LARGE SCALE GENOMIC DNA]</scope>
    <source>
        <strain evidence="2">cv. WU1-14</strain>
    </source>
</reference>
<protein>
    <submittedName>
        <fullName evidence="1">Uncharacterized protein</fullName>
    </submittedName>
</protein>
<proteinExistence type="predicted"/>
<dbReference type="AlphaFoldDB" id="A0A2P5DUL8"/>
<organism evidence="1 2">
    <name type="scientific">Parasponia andersonii</name>
    <name type="common">Sponia andersonii</name>
    <dbReference type="NCBI Taxonomy" id="3476"/>
    <lineage>
        <taxon>Eukaryota</taxon>
        <taxon>Viridiplantae</taxon>
        <taxon>Streptophyta</taxon>
        <taxon>Embryophyta</taxon>
        <taxon>Tracheophyta</taxon>
        <taxon>Spermatophyta</taxon>
        <taxon>Magnoliopsida</taxon>
        <taxon>eudicotyledons</taxon>
        <taxon>Gunneridae</taxon>
        <taxon>Pentapetalae</taxon>
        <taxon>rosids</taxon>
        <taxon>fabids</taxon>
        <taxon>Rosales</taxon>
        <taxon>Cannabaceae</taxon>
        <taxon>Parasponia</taxon>
    </lineage>
</organism>
<sequence length="91" mass="10458">NNELMRIELDLLVERHEQSQLQIASYQQLTARYYDSKVKSREFEVGDLVLQQVLPNNKKHGASVFGISWERPYIIDAIIQAGMYKLGFTGG</sequence>
<dbReference type="EMBL" id="JXTB01000015">
    <property type="protein sequence ID" value="PON76993.1"/>
    <property type="molecule type" value="Genomic_DNA"/>
</dbReference>
<evidence type="ECO:0000313" key="1">
    <source>
        <dbReference type="EMBL" id="PON76993.1"/>
    </source>
</evidence>
<evidence type="ECO:0000313" key="2">
    <source>
        <dbReference type="Proteomes" id="UP000237105"/>
    </source>
</evidence>
<comment type="caution">
    <text evidence="1">The sequence shown here is derived from an EMBL/GenBank/DDBJ whole genome shotgun (WGS) entry which is preliminary data.</text>
</comment>
<dbReference type="OrthoDB" id="1744372at2759"/>